<dbReference type="EMBL" id="JACHIL010000003">
    <property type="protein sequence ID" value="MBB5091303.1"/>
    <property type="molecule type" value="Genomic_DNA"/>
</dbReference>
<evidence type="ECO:0000313" key="3">
    <source>
        <dbReference type="Proteomes" id="UP000531231"/>
    </source>
</evidence>
<feature type="compositionally biased region" description="Polar residues" evidence="1">
    <location>
        <begin position="77"/>
        <end position="93"/>
    </location>
</feature>
<gene>
    <name evidence="2" type="ORF">HNQ68_001844</name>
</gene>
<dbReference type="AlphaFoldDB" id="A0A7W8EQ58"/>
<name>A0A7W8EQ58_9HYPH</name>
<evidence type="ECO:0000256" key="1">
    <source>
        <dbReference type="SAM" id="MobiDB-lite"/>
    </source>
</evidence>
<evidence type="ECO:0000313" key="2">
    <source>
        <dbReference type="EMBL" id="MBB5091303.1"/>
    </source>
</evidence>
<feature type="region of interest" description="Disordered" evidence="1">
    <location>
        <begin position="72"/>
        <end position="106"/>
    </location>
</feature>
<protein>
    <submittedName>
        <fullName evidence="2">Uncharacterized protein</fullName>
    </submittedName>
</protein>
<sequence>MASKKIRDLLVKVGSYTDRNTGQEKSRWKNVGVLMKNEENGEVSYFIMLDKTFNPAGVPDKDNRENILISAFVPQDRNASQQSGGTQRSSYDDQSGGFHPDDAIPY</sequence>
<dbReference type="Proteomes" id="UP000531231">
    <property type="component" value="Unassembled WGS sequence"/>
</dbReference>
<reference evidence="2 3" key="1">
    <citation type="submission" date="2020-08" db="EMBL/GenBank/DDBJ databases">
        <title>Genomic Encyclopedia of Type Strains, Phase IV (KMG-IV): sequencing the most valuable type-strain genomes for metagenomic binning, comparative biology and taxonomic classification.</title>
        <authorList>
            <person name="Goeker M."/>
        </authorList>
    </citation>
    <scope>NUCLEOTIDE SEQUENCE [LARGE SCALE GENOMIC DNA]</scope>
    <source>
        <strain evidence="2 3">DSM 25620</strain>
    </source>
</reference>
<keyword evidence="3" id="KW-1185">Reference proteome</keyword>
<proteinExistence type="predicted"/>
<dbReference type="RefSeq" id="WP_151159409.1">
    <property type="nucleotide sequence ID" value="NZ_JACHIL010000003.1"/>
</dbReference>
<accession>A0A7W8EQ58</accession>
<organism evidence="2 3">
    <name type="scientific">Pseudochrobactrum saccharolyticum</name>
    <dbReference type="NCBI Taxonomy" id="354352"/>
    <lineage>
        <taxon>Bacteria</taxon>
        <taxon>Pseudomonadati</taxon>
        <taxon>Pseudomonadota</taxon>
        <taxon>Alphaproteobacteria</taxon>
        <taxon>Hyphomicrobiales</taxon>
        <taxon>Brucellaceae</taxon>
        <taxon>Pseudochrobactrum</taxon>
    </lineage>
</organism>
<comment type="caution">
    <text evidence="2">The sequence shown here is derived from an EMBL/GenBank/DDBJ whole genome shotgun (WGS) entry which is preliminary data.</text>
</comment>